<dbReference type="PROSITE" id="PS50110">
    <property type="entry name" value="RESPONSE_REGULATORY"/>
    <property type="match status" value="1"/>
</dbReference>
<dbReference type="InterPro" id="IPR039420">
    <property type="entry name" value="WalR-like"/>
</dbReference>
<dbReference type="SUPFAM" id="SSF52172">
    <property type="entry name" value="CheY-like"/>
    <property type="match status" value="1"/>
</dbReference>
<dbReference type="PROSITE" id="PS51755">
    <property type="entry name" value="OMPR_PHOB"/>
    <property type="match status" value="1"/>
</dbReference>
<evidence type="ECO:0000259" key="9">
    <source>
        <dbReference type="PROSITE" id="PS51755"/>
    </source>
</evidence>
<dbReference type="Pfam" id="PF00072">
    <property type="entry name" value="Response_reg"/>
    <property type="match status" value="1"/>
</dbReference>
<evidence type="ECO:0000256" key="5">
    <source>
        <dbReference type="ARBA" id="ARBA00023163"/>
    </source>
</evidence>
<dbReference type="GO" id="GO:0000976">
    <property type="term" value="F:transcription cis-regulatory region binding"/>
    <property type="evidence" value="ECO:0007669"/>
    <property type="project" value="TreeGrafter"/>
</dbReference>
<evidence type="ECO:0000256" key="6">
    <source>
        <dbReference type="PROSITE-ProRule" id="PRU00169"/>
    </source>
</evidence>
<keyword evidence="4 7" id="KW-0238">DNA-binding</keyword>
<dbReference type="InterPro" id="IPR001789">
    <property type="entry name" value="Sig_transdc_resp-reg_receiver"/>
</dbReference>
<keyword evidence="3" id="KW-0805">Transcription regulation</keyword>
<dbReference type="EMBL" id="LAZL01000002">
    <property type="protein sequence ID" value="KMT66967.1"/>
    <property type="molecule type" value="Genomic_DNA"/>
</dbReference>
<dbReference type="SMART" id="SM00862">
    <property type="entry name" value="Trans_reg_C"/>
    <property type="match status" value="1"/>
</dbReference>
<dbReference type="Gene3D" id="6.10.250.690">
    <property type="match status" value="1"/>
</dbReference>
<keyword evidence="2" id="KW-0902">Two-component regulatory system</keyword>
<evidence type="ECO:0000256" key="3">
    <source>
        <dbReference type="ARBA" id="ARBA00023015"/>
    </source>
</evidence>
<dbReference type="Pfam" id="PF00486">
    <property type="entry name" value="Trans_reg_C"/>
    <property type="match status" value="1"/>
</dbReference>
<gene>
    <name evidence="10" type="ORF">XM47_02415</name>
</gene>
<dbReference type="SMART" id="SM00448">
    <property type="entry name" value="REC"/>
    <property type="match status" value="1"/>
</dbReference>
<dbReference type="FunFam" id="3.40.50.2300:FF:000002">
    <property type="entry name" value="DNA-binding response regulator PhoP"/>
    <property type="match status" value="1"/>
</dbReference>
<dbReference type="STRING" id="1513271.XM47_02415"/>
<evidence type="ECO:0000256" key="1">
    <source>
        <dbReference type="ARBA" id="ARBA00022553"/>
    </source>
</evidence>
<dbReference type="RefSeq" id="WP_048689021.1">
    <property type="nucleotide sequence ID" value="NZ_KQ130482.1"/>
</dbReference>
<comment type="caution">
    <text evidence="10">The sequence shown here is derived from an EMBL/GenBank/DDBJ whole genome shotgun (WGS) entry which is preliminary data.</text>
</comment>
<dbReference type="CDD" id="cd00383">
    <property type="entry name" value="trans_reg_C"/>
    <property type="match status" value="1"/>
</dbReference>
<evidence type="ECO:0000256" key="2">
    <source>
        <dbReference type="ARBA" id="ARBA00023012"/>
    </source>
</evidence>
<keyword evidence="11" id="KW-1185">Reference proteome</keyword>
<dbReference type="OrthoDB" id="9802426at2"/>
<dbReference type="GO" id="GO:0006355">
    <property type="term" value="P:regulation of DNA-templated transcription"/>
    <property type="evidence" value="ECO:0007669"/>
    <property type="project" value="InterPro"/>
</dbReference>
<feature type="domain" description="OmpR/PhoB-type" evidence="9">
    <location>
        <begin position="124"/>
        <end position="223"/>
    </location>
</feature>
<dbReference type="InterPro" id="IPR011006">
    <property type="entry name" value="CheY-like_superfamily"/>
</dbReference>
<dbReference type="Gene3D" id="1.10.10.10">
    <property type="entry name" value="Winged helix-like DNA-binding domain superfamily/Winged helix DNA-binding domain"/>
    <property type="match status" value="1"/>
</dbReference>
<evidence type="ECO:0000256" key="7">
    <source>
        <dbReference type="PROSITE-ProRule" id="PRU01091"/>
    </source>
</evidence>
<accession>A0A0J8GW26</accession>
<organism evidence="10 11">
    <name type="scientific">Catenovulum maritimum</name>
    <dbReference type="NCBI Taxonomy" id="1513271"/>
    <lineage>
        <taxon>Bacteria</taxon>
        <taxon>Pseudomonadati</taxon>
        <taxon>Pseudomonadota</taxon>
        <taxon>Gammaproteobacteria</taxon>
        <taxon>Alteromonadales</taxon>
        <taxon>Alteromonadaceae</taxon>
        <taxon>Catenovulum</taxon>
    </lineage>
</organism>
<name>A0A0J8GW26_9ALTE</name>
<evidence type="ECO:0000256" key="4">
    <source>
        <dbReference type="ARBA" id="ARBA00023125"/>
    </source>
</evidence>
<reference evidence="10 11" key="1">
    <citation type="submission" date="2015-04" db="EMBL/GenBank/DDBJ databases">
        <title>Draft Genome Sequence of the Novel Agar-Digesting Marine Bacterium Q1.</title>
        <authorList>
            <person name="Li Y."/>
            <person name="Li D."/>
            <person name="Chen G."/>
            <person name="Du Z."/>
        </authorList>
    </citation>
    <scope>NUCLEOTIDE SEQUENCE [LARGE SCALE GENOMIC DNA]</scope>
    <source>
        <strain evidence="10 11">Q1</strain>
    </source>
</reference>
<dbReference type="AlphaFoldDB" id="A0A0J8GW26"/>
<keyword evidence="5" id="KW-0804">Transcription</keyword>
<dbReference type="Proteomes" id="UP000037600">
    <property type="component" value="Unassembled WGS sequence"/>
</dbReference>
<proteinExistence type="predicted"/>
<protein>
    <submittedName>
        <fullName evidence="10">Transcriptional regulator</fullName>
    </submittedName>
</protein>
<evidence type="ECO:0000313" key="11">
    <source>
        <dbReference type="Proteomes" id="UP000037600"/>
    </source>
</evidence>
<dbReference type="GO" id="GO:0005829">
    <property type="term" value="C:cytosol"/>
    <property type="evidence" value="ECO:0007669"/>
    <property type="project" value="TreeGrafter"/>
</dbReference>
<feature type="modified residue" description="4-aspartylphosphate" evidence="6">
    <location>
        <position position="51"/>
    </location>
</feature>
<sequence length="226" mass="25742">MRVLIVEDTEQIRKAVVRALKANKYAVDDTGDGKDGLWHALEYDYDVIILDIMLPNLDGKQILKQIRDAGKSTPVLFLTALDQIEDKIEGFKIGADDYLVKSFAIEELLARVEALSRRRYQQASPLLRIADLELDRSAKIVKRNNQVLNLTPQSFSLLELLMLRQGQVVSRHEIEESIYDEYVNPMSNVVESAVYALRKAIQIDKTSSQLIQTKRGMGYFIQDNQA</sequence>
<dbReference type="Gene3D" id="3.40.50.2300">
    <property type="match status" value="1"/>
</dbReference>
<dbReference type="GO" id="GO:0032993">
    <property type="term" value="C:protein-DNA complex"/>
    <property type="evidence" value="ECO:0007669"/>
    <property type="project" value="TreeGrafter"/>
</dbReference>
<dbReference type="InterPro" id="IPR001867">
    <property type="entry name" value="OmpR/PhoB-type_DNA-bd"/>
</dbReference>
<feature type="DNA-binding region" description="OmpR/PhoB-type" evidence="7">
    <location>
        <begin position="124"/>
        <end position="223"/>
    </location>
</feature>
<keyword evidence="1 6" id="KW-0597">Phosphoprotein</keyword>
<feature type="domain" description="Response regulatory" evidence="8">
    <location>
        <begin position="2"/>
        <end position="116"/>
    </location>
</feature>
<dbReference type="PANTHER" id="PTHR48111:SF22">
    <property type="entry name" value="REGULATOR OF RPOS"/>
    <property type="match status" value="1"/>
</dbReference>
<evidence type="ECO:0000259" key="8">
    <source>
        <dbReference type="PROSITE" id="PS50110"/>
    </source>
</evidence>
<dbReference type="GO" id="GO:0000156">
    <property type="term" value="F:phosphorelay response regulator activity"/>
    <property type="evidence" value="ECO:0007669"/>
    <property type="project" value="TreeGrafter"/>
</dbReference>
<evidence type="ECO:0000313" key="10">
    <source>
        <dbReference type="EMBL" id="KMT66967.1"/>
    </source>
</evidence>
<dbReference type="InterPro" id="IPR036388">
    <property type="entry name" value="WH-like_DNA-bd_sf"/>
</dbReference>
<dbReference type="PANTHER" id="PTHR48111">
    <property type="entry name" value="REGULATOR OF RPOS"/>
    <property type="match status" value="1"/>
</dbReference>